<evidence type="ECO:0000256" key="1">
    <source>
        <dbReference type="SAM" id="MobiDB-lite"/>
    </source>
</evidence>
<dbReference type="AlphaFoldDB" id="A0A9N9R0N9"/>
<reference evidence="2" key="1">
    <citation type="submission" date="2021-12" db="EMBL/GenBank/DDBJ databases">
        <authorList>
            <person name="King R."/>
        </authorList>
    </citation>
    <scope>NUCLEOTIDE SEQUENCE</scope>
</reference>
<evidence type="ECO:0000313" key="2">
    <source>
        <dbReference type="EMBL" id="CAG9787030.1"/>
    </source>
</evidence>
<name>A0A9N9R0N9_9NEOP</name>
<feature type="region of interest" description="Disordered" evidence="1">
    <location>
        <begin position="59"/>
        <end position="133"/>
    </location>
</feature>
<dbReference type="Proteomes" id="UP001153714">
    <property type="component" value="Chromosome 17"/>
</dbReference>
<accession>A0A9N9R0N9</accession>
<sequence length="133" mass="15264">MDRSRLLCDIQHSDSVTRRNFIMFSLKKIDSFLFGETLTETLMTAKSINKSGIELKADPSTKNISKRQKISNQNQLNGKAPGPAYRQPGPSQRSREPAFPRRLPPQGSGRGRNRCRHHHRRPPPSQTQGRRRY</sequence>
<organism evidence="2 3">
    <name type="scientific">Diatraea saccharalis</name>
    <name type="common">sugarcane borer</name>
    <dbReference type="NCBI Taxonomy" id="40085"/>
    <lineage>
        <taxon>Eukaryota</taxon>
        <taxon>Metazoa</taxon>
        <taxon>Ecdysozoa</taxon>
        <taxon>Arthropoda</taxon>
        <taxon>Hexapoda</taxon>
        <taxon>Insecta</taxon>
        <taxon>Pterygota</taxon>
        <taxon>Neoptera</taxon>
        <taxon>Endopterygota</taxon>
        <taxon>Lepidoptera</taxon>
        <taxon>Glossata</taxon>
        <taxon>Ditrysia</taxon>
        <taxon>Pyraloidea</taxon>
        <taxon>Crambidae</taxon>
        <taxon>Crambinae</taxon>
        <taxon>Diatraea</taxon>
    </lineage>
</organism>
<keyword evidence="3" id="KW-1185">Reference proteome</keyword>
<dbReference type="OrthoDB" id="7701249at2759"/>
<dbReference type="EMBL" id="OU893348">
    <property type="protein sequence ID" value="CAG9787030.1"/>
    <property type="molecule type" value="Genomic_DNA"/>
</dbReference>
<reference evidence="2" key="2">
    <citation type="submission" date="2022-10" db="EMBL/GenBank/DDBJ databases">
        <authorList>
            <consortium name="ENA_rothamsted_submissions"/>
            <consortium name="culmorum"/>
            <person name="King R."/>
        </authorList>
    </citation>
    <scope>NUCLEOTIDE SEQUENCE</scope>
</reference>
<proteinExistence type="predicted"/>
<protein>
    <submittedName>
        <fullName evidence="2">Uncharacterized protein</fullName>
    </submittedName>
</protein>
<evidence type="ECO:0000313" key="3">
    <source>
        <dbReference type="Proteomes" id="UP001153714"/>
    </source>
</evidence>
<feature type="compositionally biased region" description="Basic residues" evidence="1">
    <location>
        <begin position="111"/>
        <end position="122"/>
    </location>
</feature>
<gene>
    <name evidence="2" type="ORF">DIATSA_LOCUS4941</name>
</gene>